<organism evidence="1 2">
    <name type="scientific">Aquibium oceanicum</name>
    <dbReference type="NCBI Taxonomy" id="1670800"/>
    <lineage>
        <taxon>Bacteria</taxon>
        <taxon>Pseudomonadati</taxon>
        <taxon>Pseudomonadota</taxon>
        <taxon>Alphaproteobacteria</taxon>
        <taxon>Hyphomicrobiales</taxon>
        <taxon>Phyllobacteriaceae</taxon>
        <taxon>Aquibium</taxon>
    </lineage>
</organism>
<dbReference type="RefSeq" id="WP_072604340.1">
    <property type="nucleotide sequence ID" value="NZ_CP018171.1"/>
</dbReference>
<evidence type="ECO:0000313" key="2">
    <source>
        <dbReference type="Proteomes" id="UP000182840"/>
    </source>
</evidence>
<accession>A0A1L3SRD3</accession>
<dbReference type="Proteomes" id="UP000182840">
    <property type="component" value="Chromosome"/>
</dbReference>
<dbReference type="AlphaFoldDB" id="A0A1L3SRD3"/>
<name>A0A1L3SRD3_9HYPH</name>
<dbReference type="OrthoDB" id="9816424at2"/>
<dbReference type="EMBL" id="CP018171">
    <property type="protein sequence ID" value="APH71987.1"/>
    <property type="molecule type" value="Genomic_DNA"/>
</dbReference>
<sequence length="85" mass="9553">MTPPTIHEVIRDGDQIVQYVVSAQEFRRFVLSIQPKVTIDEEAYLADNPDVAAAIELGAFKTATEHYLQFGYFEGRPAVPPSQEE</sequence>
<dbReference type="KEGG" id="meso:BSQ44_11900"/>
<keyword evidence="2" id="KW-1185">Reference proteome</keyword>
<gene>
    <name evidence="1" type="ORF">BSQ44_11900</name>
</gene>
<evidence type="ECO:0000313" key="1">
    <source>
        <dbReference type="EMBL" id="APH71987.1"/>
    </source>
</evidence>
<protein>
    <submittedName>
        <fullName evidence="1">Uncharacterized protein</fullName>
    </submittedName>
</protein>
<proteinExistence type="predicted"/>
<reference evidence="2" key="1">
    <citation type="submission" date="2016-11" db="EMBL/GenBank/DDBJ databases">
        <title>Mesorhizobium oceanicum sp. nov., isolated from deep seawater in South China Sea.</title>
        <authorList>
            <person name="Fu G.-Y."/>
        </authorList>
    </citation>
    <scope>NUCLEOTIDE SEQUENCE [LARGE SCALE GENOMIC DNA]</scope>
    <source>
        <strain evidence="2">B7</strain>
    </source>
</reference>